<sequence>MSATENVSVRAIGTILPHKNYIFLIFINYLLTAKNQYKTLKTGKRLHIVKIKNCLKHHPNGTTDIGFIRLNFAKLYRTGEEAR</sequence>
<evidence type="ECO:0000313" key="2">
    <source>
        <dbReference type="Proteomes" id="UP001214976"/>
    </source>
</evidence>
<protein>
    <submittedName>
        <fullName evidence="1">Uncharacterized protein</fullName>
    </submittedName>
</protein>
<name>A0AAW6QAX0_9PAST</name>
<dbReference type="Proteomes" id="UP001214976">
    <property type="component" value="Unassembled WGS sequence"/>
</dbReference>
<dbReference type="EMBL" id="JARQTW010000012">
    <property type="protein sequence ID" value="MDG2950507.1"/>
    <property type="molecule type" value="Genomic_DNA"/>
</dbReference>
<evidence type="ECO:0000313" key="1">
    <source>
        <dbReference type="EMBL" id="MDG2950507.1"/>
    </source>
</evidence>
<dbReference type="RefSeq" id="WP_317477498.1">
    <property type="nucleotide sequence ID" value="NZ_JARQTW010000012.1"/>
</dbReference>
<gene>
    <name evidence="1" type="ORF">P7M15_08255</name>
</gene>
<reference evidence="1" key="1">
    <citation type="submission" date="2023-03" db="EMBL/GenBank/DDBJ databases">
        <title>Classification of Bisgaard taxon 6 and taxon 10 as Exercitatus varius gen. nov., spec. nov.</title>
        <authorList>
            <person name="Christensen H."/>
        </authorList>
    </citation>
    <scope>NUCLEOTIDE SEQUENCE</scope>
    <source>
        <strain evidence="1">86116</strain>
    </source>
</reference>
<proteinExistence type="predicted"/>
<organism evidence="1 2">
    <name type="scientific">Exercitatus varius</name>
    <dbReference type="NCBI Taxonomy" id="67857"/>
    <lineage>
        <taxon>Bacteria</taxon>
        <taxon>Pseudomonadati</taxon>
        <taxon>Pseudomonadota</taxon>
        <taxon>Gammaproteobacteria</taxon>
        <taxon>Pasteurellales</taxon>
        <taxon>Pasteurellaceae</taxon>
        <taxon>Exercitatus</taxon>
    </lineage>
</organism>
<comment type="caution">
    <text evidence="1">The sequence shown here is derived from an EMBL/GenBank/DDBJ whole genome shotgun (WGS) entry which is preliminary data.</text>
</comment>
<dbReference type="AlphaFoldDB" id="A0AAW6QAX0"/>
<accession>A0AAW6QAX0</accession>